<dbReference type="EMBL" id="JACTAM010000003">
    <property type="protein sequence ID" value="KAI2666736.1"/>
    <property type="molecule type" value="Genomic_DNA"/>
</dbReference>
<reference evidence="2 3" key="1">
    <citation type="submission" date="2022-01" db="EMBL/GenBank/DDBJ databases">
        <title>A high-quality chromosome-level genome assembly of rohu carp, Labeo rohita.</title>
        <authorList>
            <person name="Arick M.A. II"/>
            <person name="Hsu C.-Y."/>
            <person name="Magbanua Z."/>
            <person name="Pechanova O."/>
            <person name="Grover C."/>
            <person name="Miller E."/>
            <person name="Thrash A."/>
            <person name="Ezzel L."/>
            <person name="Alam S."/>
            <person name="Benzie J."/>
            <person name="Hamilton M."/>
            <person name="Karsi A."/>
            <person name="Lawrence M.L."/>
            <person name="Peterson D.G."/>
        </authorList>
    </citation>
    <scope>NUCLEOTIDE SEQUENCE [LARGE SCALE GENOMIC DNA]</scope>
    <source>
        <strain evidence="3">BAU-BD-2019</strain>
        <tissue evidence="2">Blood</tissue>
    </source>
</reference>
<dbReference type="InterPro" id="IPR008042">
    <property type="entry name" value="Retrotrans_Pao"/>
</dbReference>
<evidence type="ECO:0000313" key="2">
    <source>
        <dbReference type="EMBL" id="KAI2666736.1"/>
    </source>
</evidence>
<dbReference type="Pfam" id="PF05380">
    <property type="entry name" value="Peptidase_A17"/>
    <property type="match status" value="1"/>
</dbReference>
<proteinExistence type="predicted"/>
<evidence type="ECO:0000313" key="3">
    <source>
        <dbReference type="Proteomes" id="UP000830375"/>
    </source>
</evidence>
<dbReference type="Proteomes" id="UP000830375">
    <property type="component" value="Unassembled WGS sequence"/>
</dbReference>
<evidence type="ECO:0000256" key="1">
    <source>
        <dbReference type="SAM" id="MobiDB-lite"/>
    </source>
</evidence>
<sequence>MLLGNAAQERLNEIINGLEEILTAGGFALKPWLRDEDNKALGTGYLVEDDKLYIMASINFSKRKKKMRTGQNLLRSEVRLKTPNPLTRRHLLSQVAGLYDPTGLVTPAKQKGAILVRKAFQGTGSGSLTQQTWDKELSENLKEESIKLFEEYAQLSQVKFHRSLTPVGWEGKPWGITFSDGSDKSYGAVLYLRWNTDQWVEVRLVESKAKLTPLDQKGDAVKAEICGAVFAVCLRRCFEKHGRMEVERWFHLVDSQTVLGAIQRDSYGYQTFFANRIGEIQKSGPVNDWWWIPGDVNIADIITRGGTPENLGEESEWQKGPQFLRLPVEEWPMKSADEVAVDARERVSKLQRKTFSAVLTRAQAKKDLGEMVKESLKESSPRCRNQNPKNGKRDLVPKDETKPTVLTVKEQEDALRGLFLAAQEGVTFPDTTLSRLAIYREDSGLCGGRIQIFNEEKVAVPILPYKAWVSTLLAHEAHNANHKEVAGTLLRIRIKAWVIKDRRLAKKIVDSCVICRTVRARRCQQIMGDLPPESARPAAPFEFTTLDLFGPYEVKDEVRKRV</sequence>
<comment type="caution">
    <text evidence="2">The sequence shown here is derived from an EMBL/GenBank/DDBJ whole genome shotgun (WGS) entry which is preliminary data.</text>
</comment>
<keyword evidence="3" id="KW-1185">Reference proteome</keyword>
<gene>
    <name evidence="2" type="ORF">H4Q32_026427</name>
</gene>
<protein>
    <submittedName>
        <fullName evidence="2">Pro-Pol polyprotein</fullName>
    </submittedName>
</protein>
<name>A0ABQ8MVX4_LABRO</name>
<organism evidence="2 3">
    <name type="scientific">Labeo rohita</name>
    <name type="common">Indian major carp</name>
    <name type="synonym">Cyprinus rohita</name>
    <dbReference type="NCBI Taxonomy" id="84645"/>
    <lineage>
        <taxon>Eukaryota</taxon>
        <taxon>Metazoa</taxon>
        <taxon>Chordata</taxon>
        <taxon>Craniata</taxon>
        <taxon>Vertebrata</taxon>
        <taxon>Euteleostomi</taxon>
        <taxon>Actinopterygii</taxon>
        <taxon>Neopterygii</taxon>
        <taxon>Teleostei</taxon>
        <taxon>Ostariophysi</taxon>
        <taxon>Cypriniformes</taxon>
        <taxon>Cyprinidae</taxon>
        <taxon>Labeoninae</taxon>
        <taxon>Labeonini</taxon>
        <taxon>Labeo</taxon>
    </lineage>
</organism>
<feature type="region of interest" description="Disordered" evidence="1">
    <location>
        <begin position="370"/>
        <end position="400"/>
    </location>
</feature>
<feature type="compositionally biased region" description="Basic and acidic residues" evidence="1">
    <location>
        <begin position="370"/>
        <end position="381"/>
    </location>
</feature>
<dbReference type="PANTHER" id="PTHR47331">
    <property type="entry name" value="PHD-TYPE DOMAIN-CONTAINING PROTEIN"/>
    <property type="match status" value="1"/>
</dbReference>
<accession>A0ABQ8MVX4</accession>
<feature type="compositionally biased region" description="Basic and acidic residues" evidence="1">
    <location>
        <begin position="391"/>
        <end position="400"/>
    </location>
</feature>